<feature type="transmembrane region" description="Helical" evidence="7">
    <location>
        <begin position="21"/>
        <end position="40"/>
    </location>
</feature>
<feature type="transmembrane region" description="Helical" evidence="7">
    <location>
        <begin position="432"/>
        <end position="456"/>
    </location>
</feature>
<evidence type="ECO:0000256" key="6">
    <source>
        <dbReference type="ARBA" id="ARBA00038076"/>
    </source>
</evidence>
<comment type="subcellular location">
    <subcellularLocation>
        <location evidence="1">Cell membrane</location>
        <topology evidence="1">Multi-pass membrane protein</topology>
    </subcellularLocation>
</comment>
<keyword evidence="2" id="KW-1003">Cell membrane</keyword>
<dbReference type="PANTHER" id="PTHR30572:SF4">
    <property type="entry name" value="ABC TRANSPORTER PERMEASE YTRF"/>
    <property type="match status" value="1"/>
</dbReference>
<feature type="transmembrane region" description="Helical" evidence="7">
    <location>
        <begin position="735"/>
        <end position="757"/>
    </location>
</feature>
<feature type="transmembrane region" description="Helical" evidence="7">
    <location>
        <begin position="256"/>
        <end position="279"/>
    </location>
</feature>
<feature type="domain" description="ABC3 transporter permease C-terminal" evidence="8">
    <location>
        <begin position="740"/>
        <end position="848"/>
    </location>
</feature>
<accession>A0A4R3TK91</accession>
<feature type="domain" description="ABC3 transporter permease C-terminal" evidence="8">
    <location>
        <begin position="262"/>
        <end position="386"/>
    </location>
</feature>
<evidence type="ECO:0000313" key="10">
    <source>
        <dbReference type="EMBL" id="TCU62742.1"/>
    </source>
</evidence>
<evidence type="ECO:0000256" key="3">
    <source>
        <dbReference type="ARBA" id="ARBA00022692"/>
    </source>
</evidence>
<comment type="caution">
    <text evidence="10">The sequence shown here is derived from an EMBL/GenBank/DDBJ whole genome shotgun (WGS) entry which is preliminary data.</text>
</comment>
<comment type="similarity">
    <text evidence="6">Belongs to the ABC-4 integral membrane protein family.</text>
</comment>
<evidence type="ECO:0000256" key="1">
    <source>
        <dbReference type="ARBA" id="ARBA00004651"/>
    </source>
</evidence>
<keyword evidence="3 7" id="KW-0812">Transmembrane</keyword>
<evidence type="ECO:0000256" key="4">
    <source>
        <dbReference type="ARBA" id="ARBA00022989"/>
    </source>
</evidence>
<gene>
    <name evidence="10" type="ORF">EDD61_103157</name>
</gene>
<evidence type="ECO:0000259" key="9">
    <source>
        <dbReference type="Pfam" id="PF12704"/>
    </source>
</evidence>
<dbReference type="InterPro" id="IPR050250">
    <property type="entry name" value="Macrolide_Exporter_MacB"/>
</dbReference>
<protein>
    <submittedName>
        <fullName evidence="10">Putative ABC transport system permease protein</fullName>
    </submittedName>
</protein>
<organism evidence="10 11">
    <name type="scientific">Longicatena caecimuris</name>
    <dbReference type="NCBI Taxonomy" id="1796635"/>
    <lineage>
        <taxon>Bacteria</taxon>
        <taxon>Bacillati</taxon>
        <taxon>Bacillota</taxon>
        <taxon>Erysipelotrichia</taxon>
        <taxon>Erysipelotrichales</taxon>
        <taxon>Erysipelotrichaceae</taxon>
        <taxon>Longicatena</taxon>
    </lineage>
</organism>
<dbReference type="Proteomes" id="UP000295773">
    <property type="component" value="Unassembled WGS sequence"/>
</dbReference>
<reference evidence="10 11" key="1">
    <citation type="submission" date="2019-03" db="EMBL/GenBank/DDBJ databases">
        <title>Genomic Encyclopedia of Type Strains, Phase IV (KMG-IV): sequencing the most valuable type-strain genomes for metagenomic binning, comparative biology and taxonomic classification.</title>
        <authorList>
            <person name="Goeker M."/>
        </authorList>
    </citation>
    <scope>NUCLEOTIDE SEQUENCE [LARGE SCALE GENOMIC DNA]</scope>
    <source>
        <strain evidence="10 11">DSM 29481</strain>
    </source>
</reference>
<keyword evidence="5 7" id="KW-0472">Membrane</keyword>
<dbReference type="PANTHER" id="PTHR30572">
    <property type="entry name" value="MEMBRANE COMPONENT OF TRANSPORTER-RELATED"/>
    <property type="match status" value="1"/>
</dbReference>
<feature type="transmembrane region" description="Helical" evidence="7">
    <location>
        <begin position="788"/>
        <end position="811"/>
    </location>
</feature>
<evidence type="ECO:0000256" key="5">
    <source>
        <dbReference type="ARBA" id="ARBA00023136"/>
    </source>
</evidence>
<keyword evidence="4 7" id="KW-1133">Transmembrane helix</keyword>
<feature type="transmembrane region" description="Helical" evidence="7">
    <location>
        <begin position="311"/>
        <end position="337"/>
    </location>
</feature>
<name>A0A4R3TK91_9FIRM</name>
<feature type="domain" description="MacB-like periplasmic core" evidence="9">
    <location>
        <begin position="21"/>
        <end position="180"/>
    </location>
</feature>
<dbReference type="InterPro" id="IPR025857">
    <property type="entry name" value="MacB_PCD"/>
</dbReference>
<dbReference type="GO" id="GO:0005886">
    <property type="term" value="C:plasma membrane"/>
    <property type="evidence" value="ECO:0007669"/>
    <property type="project" value="UniProtKB-SubCell"/>
</dbReference>
<feature type="transmembrane region" description="Helical" evidence="7">
    <location>
        <begin position="823"/>
        <end position="846"/>
    </location>
</feature>
<dbReference type="AlphaFoldDB" id="A0A4R3TK91"/>
<keyword evidence="11" id="KW-1185">Reference proteome</keyword>
<proteinExistence type="inferred from homology"/>
<dbReference type="InterPro" id="IPR003838">
    <property type="entry name" value="ABC3_permease_C"/>
</dbReference>
<feature type="transmembrane region" description="Helical" evidence="7">
    <location>
        <begin position="357"/>
        <end position="377"/>
    </location>
</feature>
<evidence type="ECO:0000256" key="2">
    <source>
        <dbReference type="ARBA" id="ARBA00022475"/>
    </source>
</evidence>
<evidence type="ECO:0000256" key="7">
    <source>
        <dbReference type="SAM" id="Phobius"/>
    </source>
</evidence>
<evidence type="ECO:0000259" key="8">
    <source>
        <dbReference type="Pfam" id="PF02687"/>
    </source>
</evidence>
<dbReference type="Pfam" id="PF02687">
    <property type="entry name" value="FtsX"/>
    <property type="match status" value="2"/>
</dbReference>
<dbReference type="GO" id="GO:0022857">
    <property type="term" value="F:transmembrane transporter activity"/>
    <property type="evidence" value="ECO:0007669"/>
    <property type="project" value="TreeGrafter"/>
</dbReference>
<dbReference type="EMBL" id="SMBP01000003">
    <property type="protein sequence ID" value="TCU62742.1"/>
    <property type="molecule type" value="Genomic_DNA"/>
</dbReference>
<dbReference type="Pfam" id="PF12704">
    <property type="entry name" value="MacB_PCD"/>
    <property type="match status" value="1"/>
</dbReference>
<dbReference type="RefSeq" id="WP_132223945.1">
    <property type="nucleotide sequence ID" value="NZ_JANKBG010000003.1"/>
</dbReference>
<sequence>MKVEYRVTLESMRRNRSRTRITIFGVVLCIAMLSAIATMMTSYRSAMIEGVIARNGFYHYSFNEISSSDVQRLQANQDVAQVVITYADKARYGTKDDNAEMQTTIQINGVKEKDLALKGNALIQGSYPSNAHEILVSEQFLKKYEKAIGDPITLRIGDYPKQQWQTKQQQDYRISGVIKSWWDDVGYMNTIVAYDTQQEALHKNNLSAYLCLDSLRHKEDKIARIQSQLHTEYGSNTNYDLLQFYEITDSEFMKTMLIAGSIMATLILLGGGSLIYNAFAISLSERTRYLGMLSSVGATRKQKKRSVRFEAFVIGCIALPIGLCLGIGGDAIAFHLFDGLIRSSSSSDLDLKVVVNWQILLIIVMFTIVLLLFSSWLPARRASHISAVTAIRQNSDVRIRKKDVKVSRITQRLFGFEGTLAMKNMKRNPFRYRATLLSFIICMVLFLSAITLMGLVQSTILMHMQTNADVRLSIQNNTDDESPYQPYEEAALASYKNMRYADHATIVLHSGLNVKDGSYLSKEAKKVLQKYEKIADIDTNFKESNLSHLEIYGLQDEELKAYCKQVGVDMKKLKAHQGMILVNAPLKDAYALKHVNWFQVKKGSLFPGSFQKKGDPYEAYEGKDADEIPESLPVQTFEHPVYIEKVTQQTPTFLEAANAYPTSYLITSFDTVNALHVALDKKDGVILDFCEIFYQSTHPNELQDELIKQQTMNMSVKNIAKENEKTKSLNLLVSLFLYGFVGLLILISITNIMNTIATSMQLRKREFAMLKSIGVTKKQFHRMIGYESIFYGIKTCLYGLPIAFIIMVVLSKTFSLSFENKLYIPWLGVAITILALFLLLTMIMLFSIHRGEKDNIIETIRQESI</sequence>
<evidence type="ECO:0000313" key="11">
    <source>
        <dbReference type="Proteomes" id="UP000295773"/>
    </source>
</evidence>